<organism evidence="2 3">
    <name type="scientific">Lancefieldella parvula</name>
    <dbReference type="NCBI Taxonomy" id="1382"/>
    <lineage>
        <taxon>Bacteria</taxon>
        <taxon>Bacillati</taxon>
        <taxon>Actinomycetota</taxon>
        <taxon>Coriobacteriia</taxon>
        <taxon>Coriobacteriales</taxon>
        <taxon>Atopobiaceae</taxon>
        <taxon>Lancefieldella</taxon>
    </lineage>
</organism>
<gene>
    <name evidence="2" type="ORF">HXK24_05170</name>
</gene>
<evidence type="ECO:0000259" key="1">
    <source>
        <dbReference type="PROSITE" id="PS51186"/>
    </source>
</evidence>
<evidence type="ECO:0000313" key="2">
    <source>
        <dbReference type="EMBL" id="MBF4803189.1"/>
    </source>
</evidence>
<dbReference type="EMBL" id="JABZGU010000128">
    <property type="protein sequence ID" value="MBF4803189.1"/>
    <property type="molecule type" value="Genomic_DNA"/>
</dbReference>
<sequence length="161" mass="18996">MKEVSESPITLYTPFLEDLWFRQKMMADEETMAYNHAWGGTIPFPKEVWHGWYDFWIVKHENKRYYRYLKDGGGHFIGEVAYHYDSDQNLYMADVIVYAPYRKMGYGSIGLNLLCDTAKQNGIKQLYDDIAIDNPSVTMFLKNGFVEEYRTSEIVMLKKEL</sequence>
<dbReference type="AlphaFoldDB" id="A0A9D5X465"/>
<proteinExistence type="predicted"/>
<dbReference type="CDD" id="cd04301">
    <property type="entry name" value="NAT_SF"/>
    <property type="match status" value="1"/>
</dbReference>
<dbReference type="GO" id="GO:0016747">
    <property type="term" value="F:acyltransferase activity, transferring groups other than amino-acyl groups"/>
    <property type="evidence" value="ECO:0007669"/>
    <property type="project" value="InterPro"/>
</dbReference>
<name>A0A9D5X465_9ACTN</name>
<dbReference type="InterPro" id="IPR000182">
    <property type="entry name" value="GNAT_dom"/>
</dbReference>
<comment type="caution">
    <text evidence="2">The sequence shown here is derived from an EMBL/GenBank/DDBJ whole genome shotgun (WGS) entry which is preliminary data.</text>
</comment>
<dbReference type="SUPFAM" id="SSF55729">
    <property type="entry name" value="Acyl-CoA N-acyltransferases (Nat)"/>
    <property type="match status" value="1"/>
</dbReference>
<accession>A0A9D5X465</accession>
<dbReference type="PROSITE" id="PS51186">
    <property type="entry name" value="GNAT"/>
    <property type="match status" value="1"/>
</dbReference>
<dbReference type="Proteomes" id="UP000787322">
    <property type="component" value="Unassembled WGS sequence"/>
</dbReference>
<reference evidence="2" key="1">
    <citation type="submission" date="2020-04" db="EMBL/GenBank/DDBJ databases">
        <title>Deep metagenomics examines the oral microbiome during advanced dental caries in children, revealing novel taxa and co-occurrences with host molecules.</title>
        <authorList>
            <person name="Baker J.L."/>
            <person name="Morton J.T."/>
            <person name="Dinis M."/>
            <person name="Alvarez R."/>
            <person name="Tran N.C."/>
            <person name="Knight R."/>
            <person name="Edlund A."/>
        </authorList>
    </citation>
    <scope>NUCLEOTIDE SEQUENCE</scope>
    <source>
        <strain evidence="2">JCVI_3_bin.11</strain>
    </source>
</reference>
<dbReference type="Pfam" id="PF00583">
    <property type="entry name" value="Acetyltransf_1"/>
    <property type="match status" value="1"/>
</dbReference>
<feature type="domain" description="N-acetyltransferase" evidence="1">
    <location>
        <begin position="9"/>
        <end position="161"/>
    </location>
</feature>
<dbReference type="Gene3D" id="3.40.630.30">
    <property type="match status" value="1"/>
</dbReference>
<dbReference type="InterPro" id="IPR016181">
    <property type="entry name" value="Acyl_CoA_acyltransferase"/>
</dbReference>
<evidence type="ECO:0000313" key="3">
    <source>
        <dbReference type="Proteomes" id="UP000787322"/>
    </source>
</evidence>
<protein>
    <submittedName>
        <fullName evidence="2">GNAT family N-acetyltransferase</fullName>
    </submittedName>
</protein>